<keyword evidence="9" id="KW-0539">Nucleus</keyword>
<protein>
    <submittedName>
        <fullName evidence="17">Choline dehydrogenase 7</fullName>
    </submittedName>
</protein>
<feature type="region of interest" description="Disordered" evidence="12">
    <location>
        <begin position="946"/>
        <end position="970"/>
    </location>
</feature>
<evidence type="ECO:0000259" key="14">
    <source>
        <dbReference type="PROSITE" id="PS51192"/>
    </source>
</evidence>
<feature type="domain" description="Helicase ATP-binding" evidence="14">
    <location>
        <begin position="141"/>
        <end position="331"/>
    </location>
</feature>
<dbReference type="InterPro" id="IPR015915">
    <property type="entry name" value="Kelch-typ_b-propeller"/>
</dbReference>
<dbReference type="SMART" id="SM00487">
    <property type="entry name" value="DEXDc"/>
    <property type="match status" value="1"/>
</dbReference>
<keyword evidence="3" id="KW-0677">Repeat</keyword>
<dbReference type="SUPFAM" id="SSF56300">
    <property type="entry name" value="Metallo-dependent phosphatases"/>
    <property type="match status" value="1"/>
</dbReference>
<dbReference type="Gene3D" id="2.120.10.80">
    <property type="entry name" value="Kelch-type beta propeller"/>
    <property type="match status" value="1"/>
</dbReference>
<evidence type="ECO:0000256" key="3">
    <source>
        <dbReference type="ARBA" id="ARBA00022737"/>
    </source>
</evidence>
<dbReference type="InterPro" id="IPR001650">
    <property type="entry name" value="Helicase_C-like"/>
</dbReference>
<proteinExistence type="inferred from homology"/>
<evidence type="ECO:0000256" key="10">
    <source>
        <dbReference type="PROSITE-ProRule" id="PRU00782"/>
    </source>
</evidence>
<dbReference type="SUPFAM" id="SSF54695">
    <property type="entry name" value="POZ domain"/>
    <property type="match status" value="1"/>
</dbReference>
<dbReference type="SUPFAM" id="SSF117281">
    <property type="entry name" value="Kelch motif"/>
    <property type="match status" value="1"/>
</dbReference>
<feature type="region of interest" description="Disordered" evidence="12">
    <location>
        <begin position="877"/>
        <end position="905"/>
    </location>
</feature>
<feature type="compositionally biased region" description="Low complexity" evidence="12">
    <location>
        <begin position="881"/>
        <end position="895"/>
    </location>
</feature>
<evidence type="ECO:0000256" key="7">
    <source>
        <dbReference type="ARBA" id="ARBA00023123"/>
    </source>
</evidence>
<dbReference type="InterPro" id="IPR027417">
    <property type="entry name" value="P-loop_NTPase"/>
</dbReference>
<feature type="compositionally biased region" description="Low complexity" evidence="12">
    <location>
        <begin position="1883"/>
        <end position="1892"/>
    </location>
</feature>
<feature type="region of interest" description="Disordered" evidence="12">
    <location>
        <begin position="1969"/>
        <end position="2026"/>
    </location>
</feature>
<dbReference type="InterPro" id="IPR006652">
    <property type="entry name" value="Kelch_1"/>
</dbReference>
<dbReference type="Gene3D" id="3.40.50.10810">
    <property type="entry name" value="Tandem AAA-ATPase domain"/>
    <property type="match status" value="1"/>
</dbReference>
<evidence type="ECO:0000256" key="2">
    <source>
        <dbReference type="ARBA" id="ARBA00022441"/>
    </source>
</evidence>
<evidence type="ECO:0000259" key="16">
    <source>
        <dbReference type="PROSITE" id="PS51456"/>
    </source>
</evidence>
<feature type="region of interest" description="Disordered" evidence="12">
    <location>
        <begin position="1938"/>
        <end position="1957"/>
    </location>
</feature>
<organism evidence="17 18">
    <name type="scientific">Perkinsus chesapeaki</name>
    <name type="common">Clam parasite</name>
    <name type="synonym">Perkinsus andrewsi</name>
    <dbReference type="NCBI Taxonomy" id="330153"/>
    <lineage>
        <taxon>Eukaryota</taxon>
        <taxon>Sar</taxon>
        <taxon>Alveolata</taxon>
        <taxon>Perkinsozoa</taxon>
        <taxon>Perkinsea</taxon>
        <taxon>Perkinsida</taxon>
        <taxon>Perkinsidae</taxon>
        <taxon>Perkinsus</taxon>
    </lineage>
</organism>
<evidence type="ECO:0000256" key="8">
    <source>
        <dbReference type="ARBA" id="ARBA00023175"/>
    </source>
</evidence>
<comment type="similarity">
    <text evidence="10">Belongs to the TRAFAC class myosin-kinesin ATPase superfamily. Myosin family.</text>
</comment>
<feature type="domain" description="Helicase C-terminal" evidence="15">
    <location>
        <begin position="486"/>
        <end position="668"/>
    </location>
</feature>
<dbReference type="InterPro" id="IPR025662">
    <property type="entry name" value="Sigma_54_int_dom_ATP-bd_1"/>
</dbReference>
<dbReference type="GO" id="GO:0016787">
    <property type="term" value="F:hydrolase activity"/>
    <property type="evidence" value="ECO:0007669"/>
    <property type="project" value="UniProtKB-KW"/>
</dbReference>
<comment type="caution">
    <text evidence="17">The sequence shown here is derived from an EMBL/GenBank/DDBJ whole genome shotgun (WGS) entry which is preliminary data.</text>
</comment>
<dbReference type="InterPro" id="IPR029052">
    <property type="entry name" value="Metallo-depent_PP-like"/>
</dbReference>
<dbReference type="InterPro" id="IPR014001">
    <property type="entry name" value="Helicase_ATP-bd"/>
</dbReference>
<evidence type="ECO:0000313" key="17">
    <source>
        <dbReference type="EMBL" id="KAF4676627.1"/>
    </source>
</evidence>
<keyword evidence="5" id="KW-0378">Hydrolase</keyword>
<keyword evidence="6" id="KW-0067">ATP-binding</keyword>
<dbReference type="InterPro" id="IPR011333">
    <property type="entry name" value="SKP1/BTB/POZ_sf"/>
</dbReference>
<dbReference type="SUPFAM" id="SSF55729">
    <property type="entry name" value="Acyl-CoA N-acyltransferases (Nat)"/>
    <property type="match status" value="1"/>
</dbReference>
<evidence type="ECO:0000313" key="18">
    <source>
        <dbReference type="Proteomes" id="UP000591131"/>
    </source>
</evidence>
<evidence type="ECO:0000256" key="6">
    <source>
        <dbReference type="ARBA" id="ARBA00022840"/>
    </source>
</evidence>
<feature type="compositionally biased region" description="Low complexity" evidence="12">
    <location>
        <begin position="1853"/>
        <end position="1862"/>
    </location>
</feature>
<dbReference type="Gene3D" id="3.40.850.10">
    <property type="entry name" value="Kinesin motor domain"/>
    <property type="match status" value="1"/>
</dbReference>
<keyword evidence="7 10" id="KW-0518">Myosin</keyword>
<dbReference type="GO" id="GO:0016747">
    <property type="term" value="F:acyltransferase activity, transferring groups other than amino-acyl groups"/>
    <property type="evidence" value="ECO:0007669"/>
    <property type="project" value="InterPro"/>
</dbReference>
<accession>A0A7J6MZ56</accession>
<keyword evidence="8" id="KW-0505">Motor protein</keyword>
<evidence type="ECO:0000256" key="5">
    <source>
        <dbReference type="ARBA" id="ARBA00022801"/>
    </source>
</evidence>
<keyword evidence="4" id="KW-0547">Nucleotide-binding</keyword>
<dbReference type="Pfam" id="PF00176">
    <property type="entry name" value="SNF2-rel_dom"/>
    <property type="match status" value="1"/>
</dbReference>
<dbReference type="SUPFAM" id="SSF54160">
    <property type="entry name" value="Chromo domain-like"/>
    <property type="match status" value="1"/>
</dbReference>
<dbReference type="PROSITE" id="PS00675">
    <property type="entry name" value="SIGMA54_INTERACT_1"/>
    <property type="match status" value="1"/>
</dbReference>
<dbReference type="InterPro" id="IPR001609">
    <property type="entry name" value="Myosin_head_motor_dom-like"/>
</dbReference>
<feature type="coiled-coil region" evidence="11">
    <location>
        <begin position="2134"/>
        <end position="2248"/>
    </location>
</feature>
<dbReference type="PROSITE" id="PS51456">
    <property type="entry name" value="MYOSIN_MOTOR"/>
    <property type="match status" value="1"/>
</dbReference>
<reference evidence="17 18" key="1">
    <citation type="submission" date="2020-04" db="EMBL/GenBank/DDBJ databases">
        <title>Perkinsus chesapeaki whole genome sequence.</title>
        <authorList>
            <person name="Bogema D.R."/>
        </authorList>
    </citation>
    <scope>NUCLEOTIDE SEQUENCE [LARGE SCALE GENOMIC DNA]</scope>
    <source>
        <strain evidence="17">ATCC PRA-425</strain>
    </source>
</reference>
<dbReference type="GO" id="GO:0003779">
    <property type="term" value="F:actin binding"/>
    <property type="evidence" value="ECO:0007669"/>
    <property type="project" value="UniProtKB-KW"/>
</dbReference>
<dbReference type="SMART" id="SM00490">
    <property type="entry name" value="HELICc"/>
    <property type="match status" value="1"/>
</dbReference>
<evidence type="ECO:0000256" key="12">
    <source>
        <dbReference type="SAM" id="MobiDB-lite"/>
    </source>
</evidence>
<gene>
    <name evidence="17" type="primary">CHD7_4</name>
    <name evidence="17" type="ORF">FOL47_005780</name>
</gene>
<dbReference type="PROSITE" id="PS51194">
    <property type="entry name" value="HELICASE_CTER"/>
    <property type="match status" value="1"/>
</dbReference>
<dbReference type="Pfam" id="PF00149">
    <property type="entry name" value="Metallophos"/>
    <property type="match status" value="1"/>
</dbReference>
<dbReference type="PANTHER" id="PTHR45623">
    <property type="entry name" value="CHROMODOMAIN-HELICASE-DNA-BINDING PROTEIN 3-RELATED-RELATED"/>
    <property type="match status" value="1"/>
</dbReference>
<dbReference type="GO" id="GO:0005524">
    <property type="term" value="F:ATP binding"/>
    <property type="evidence" value="ECO:0007669"/>
    <property type="project" value="UniProtKB-KW"/>
</dbReference>
<dbReference type="InterPro" id="IPR000330">
    <property type="entry name" value="SNF2_N"/>
</dbReference>
<dbReference type="SMART" id="SM00156">
    <property type="entry name" value="PP2Ac"/>
    <property type="match status" value="1"/>
</dbReference>
<dbReference type="InterPro" id="IPR004843">
    <property type="entry name" value="Calcineurin-like_PHP"/>
</dbReference>
<feature type="domain" description="Myosin motor" evidence="16">
    <location>
        <begin position="3397"/>
        <end position="3657"/>
    </location>
</feature>
<feature type="compositionally biased region" description="Basic and acidic residues" evidence="12">
    <location>
        <begin position="1865"/>
        <end position="1878"/>
    </location>
</feature>
<dbReference type="Pfam" id="PF24681">
    <property type="entry name" value="Kelch_KLHDC2_KLHL20_DRC7"/>
    <property type="match status" value="1"/>
</dbReference>
<dbReference type="InterPro" id="IPR000182">
    <property type="entry name" value="GNAT_dom"/>
</dbReference>
<feature type="region of interest" description="Disordered" evidence="12">
    <location>
        <begin position="1793"/>
        <end position="1813"/>
    </location>
</feature>
<feature type="region of interest" description="Disordered" evidence="12">
    <location>
        <begin position="3637"/>
        <end position="3657"/>
    </location>
</feature>
<dbReference type="OrthoDB" id="433976at2759"/>
<feature type="region of interest" description="Disordered" evidence="12">
    <location>
        <begin position="1853"/>
        <end position="1892"/>
    </location>
</feature>
<dbReference type="InterPro" id="IPR006186">
    <property type="entry name" value="Ser/Thr-sp_prot-phosphatase"/>
</dbReference>
<evidence type="ECO:0000256" key="11">
    <source>
        <dbReference type="SAM" id="Coils"/>
    </source>
</evidence>
<evidence type="ECO:0000256" key="4">
    <source>
        <dbReference type="ARBA" id="ARBA00022741"/>
    </source>
</evidence>
<dbReference type="Gene3D" id="2.170.270.10">
    <property type="entry name" value="SET domain"/>
    <property type="match status" value="1"/>
</dbReference>
<feature type="compositionally biased region" description="Acidic residues" evidence="12">
    <location>
        <begin position="946"/>
        <end position="956"/>
    </location>
</feature>
<dbReference type="Gene3D" id="2.40.50.40">
    <property type="match status" value="1"/>
</dbReference>
<dbReference type="Proteomes" id="UP000591131">
    <property type="component" value="Unassembled WGS sequence"/>
</dbReference>
<dbReference type="PRINTS" id="PR00114">
    <property type="entry name" value="STPHPHTASE"/>
</dbReference>
<dbReference type="InterPro" id="IPR036961">
    <property type="entry name" value="Kinesin_motor_dom_sf"/>
</dbReference>
<dbReference type="InterPro" id="IPR049730">
    <property type="entry name" value="SNF2/RAD54-like_C"/>
</dbReference>
<dbReference type="GO" id="GO:0003774">
    <property type="term" value="F:cytoskeletal motor activity"/>
    <property type="evidence" value="ECO:0007669"/>
    <property type="project" value="InterPro"/>
</dbReference>
<dbReference type="Gene3D" id="3.60.21.10">
    <property type="match status" value="1"/>
</dbReference>
<dbReference type="Gene3D" id="3.30.710.10">
    <property type="entry name" value="Potassium Channel Kv1.1, Chain A"/>
    <property type="match status" value="1"/>
</dbReference>
<dbReference type="PANTHER" id="PTHR45623:SF48">
    <property type="entry name" value="SNF2 FAMILY DNA-DEPENDENT ATPASE"/>
    <property type="match status" value="1"/>
</dbReference>
<dbReference type="Gene3D" id="1.20.120.720">
    <property type="entry name" value="Myosin VI head, motor domain, U50 subdomain"/>
    <property type="match status" value="1"/>
</dbReference>
<dbReference type="PROSITE" id="PS51186">
    <property type="entry name" value="GNAT"/>
    <property type="match status" value="1"/>
</dbReference>
<dbReference type="InterPro" id="IPR046341">
    <property type="entry name" value="SET_dom_sf"/>
</dbReference>
<keyword evidence="2" id="KW-0880">Kelch repeat</keyword>
<feature type="domain" description="N-acetyltransferase" evidence="13">
    <location>
        <begin position="3193"/>
        <end position="3293"/>
    </location>
</feature>
<dbReference type="Pfam" id="PF00063">
    <property type="entry name" value="Myosin_head"/>
    <property type="match status" value="1"/>
</dbReference>
<evidence type="ECO:0000256" key="1">
    <source>
        <dbReference type="ARBA" id="ARBA00004123"/>
    </source>
</evidence>
<dbReference type="Pfam" id="PF00583">
    <property type="entry name" value="Acetyltransf_1"/>
    <property type="match status" value="1"/>
</dbReference>
<dbReference type="CDD" id="cd18793">
    <property type="entry name" value="SF2_C_SNF"/>
    <property type="match status" value="1"/>
</dbReference>
<dbReference type="GO" id="GO:0016459">
    <property type="term" value="C:myosin complex"/>
    <property type="evidence" value="ECO:0007669"/>
    <property type="project" value="UniProtKB-KW"/>
</dbReference>
<dbReference type="InterPro" id="IPR038718">
    <property type="entry name" value="SNF2-like_sf"/>
</dbReference>
<dbReference type="Gene3D" id="3.40.630.30">
    <property type="match status" value="1"/>
</dbReference>
<evidence type="ECO:0000259" key="13">
    <source>
        <dbReference type="PROSITE" id="PS51186"/>
    </source>
</evidence>
<comment type="caution">
    <text evidence="10">Lacks conserved residue(s) required for the propagation of feature annotation.</text>
</comment>
<keyword evidence="10" id="KW-0009">Actin-binding</keyword>
<dbReference type="SUPFAM" id="SSF52540">
    <property type="entry name" value="P-loop containing nucleoside triphosphate hydrolases"/>
    <property type="match status" value="3"/>
</dbReference>
<sequence length="3657" mass="406861">MSPRKSVGIHSKSDRLLDNLIERDIIKGEWLQMDSVLTFNEDKEWLVKWRALPLTQATWEHENDIPEDLLTNWRNINNKKRKVRMKAIMNRPKDASDTWYNNNIEDDNNNKVDDNTCHKYYYKPIDEQLFDFQVQGVQWLLYNWSQSRGSILADEMGLGKTVQSSVFISAVHDLTGGVGPCLVVAPLSTLGHWKRELAKWAPALHTVVFHGSQHERPLIQDYIINWVDINTGKTIKEKNAAKGDINYKPKFDVVVASYETVIQTPSAFNCYHWRLMIMDEGHRLKGVDSLAKQVICDRNKMKVDHHLLLTGTPIQNNLQELWSVLNVVDRKTFNNWDVFYDKYGSVVCDNDDNTDGDDNTAAANELVNVMKPYILRRHKTDVMKQVPPKEEVVISVEFTRMQRKVYKSIYERSFCQLAAADAGGGIIDTSQYKNICMQLRKCLAHPYLLDNVEEEHIRAANENSNISSHDELVMKSLIEMSGKMVFIDKLLPRLIETKQKALIFSQMTRALDVIEDYLLYKGYKYERLDGNVSGVERQEAIDRFNATPYDDNNNGVGGMGGASQASQPWVFLLSTRAGGVGINLTAANVVIIYDSDWNPQNDMQAQARCHRIGQSKEVKVYRLITRNSYEERMFDVASKKLGLEQALMSGVTKNSKLELSRKELQDLIKRGAYAAFESGSGEDDDTSKAEGSFMAATIDDILSGDRAKTVKYGTVVAGGQRSAFSKATFVANEADLIKDDDENDKTIQQQQEEGESKINVDDADFWRKLAGDDFDKLISQGLVTDPGKRRKEVISYVQPSWADYKRMDEGGGGGRAANRGEPTYAEQLELNKIMKLGSPWNDKDTRHRLREFLTAGAYGQWSAMRSYIIGSKEASNITLEPSPSSSKSSYTASSPTDTPYEEEGMVNDDMDESAFKEIMISFIGLIIVGTLVKVIAIRAEHNIIEDDDNGYNDDDSDYKPDGAASSIAGSSNSVNETLLDQLEWLFDLNIMKRVIEDVKSINDFDGNERCWHRLWGRIKAEFRKTTNDVDDTNKDMLNGIGALITGKVKGINTYLFPQWGRLIDGSMKNDDLIDDYINQAADDAERMLYTMDALHGIVTMVSPSIPNSDVPFIITSSSSVDVAGSRGIRVGTRIEAFHRVDEEWQEAILKGRLSNDDHYNGGDGICEVEWLNRKDQYHRFIKEGLIRRIGDNDTTIDISNEPKWMKRAAIGAPAAAAGSNARSSTRQWWTTDDDRELIGALCVMIPSSSDTTTRQQQQPSSSCIRSKVDGVMMNEDYDDDIKGINIRGDMLLPKELLNQRDVKEWCSWIIDSIVPRSLQSYCSPTGVLKLTKAYLNVLRCSAKGGEEVFHNTTITGTGAGADEEPITSIIFEDAGLPFADTTNDNNAKMPSQPCGSNDILSYLIKMCTMCGMEKSGDIAIRLTKVIIEGIDITRGGFEYAEMMIIRKAFIPFKNAASVMEGKIKADVARRRKIDAEPPVSEKWGSYGRAEAMVKIIRKLGIPQQLWIIFIDILKEYRPCCNSSRTKVGFRKPLNDKSDHITDDDDDDGKFDASSAWDYIFNNSEGIKSDKALQGRFIGCTKLKPWSKAVMEELGSTITRKSPCIKAQDCIDFTCVYLWELAMGLRGQKDDLEMNNINNPFKELMFIPFNSGDINIQFKRPFPLLGKDDDSITLIDEFEELQVKANLQGVFGKFPNPPSNQTKIITLEDIFRRKLDELLERLNNFTIIHQSTNDEITLPWWKREIHDRALIACVIVHGMPSGWDDKVILGNEDELPFLYWAKKEAAMLQSASSEGSNSINARSRRRRCNDGSIKQPGTLAHKAYTYLINTVKPALRDRIIGITAQIELAAKNKAAKNKTNGGNKKQKGEEKGTNVKMDDNNNISSSSSSTSLSHNMINRSYNIGLELVSMMTNNNKEEEGCIINQGMIAKRKRQDLFVEGSSGGSRASSIPSPDYKRPKSVIYCNERITKEASEEEERPYTQQQQQGGGAGHHQMPVSSSSFTPSAFSPPTTNWSGGFTPSIGRGGGGGTTSVNNNYYDTNNTFTIPSYNTIQQQPAASMPFLNTSSSPFTTTTTAVPPNTTSFNTPVHQPPATATAAVGAFQQSNTQKKSKGGKSRDDFEVMVNDLRTSYTSWLDKTEASLNREENDLNTERNDFEQEKRRVWKEFVDEKNKGIMKLKEDRRRADAEMQNQLKQIKTERADTRRKIEADKQRFNLERDNTLRTLTLKEDALTADKNKLDEERKRMADQTLAIETKVDVNVGGTVFETSRGTLMRQQGSLLEGLASGRIESQRDRQGRIFIDRDAESFRHLLGFLRNPEVLDVGNQCWRPCRPMNTERTYFGSAGFNSRLYVFGGQNLDYKALCESEVYDALRDTWMIGASLNTPRRNCASTITEDDGRIFAIGGYDGSSMLSSVEAYDPRMRNWMNVASMSTPRSSCMAVADNNGHIWALGGTSGKRLKSIEMYDIRNNKWSSIPGTDMIEEVSAGSAVFFNGHIYVIGGTDNTQLVHSSVESLSISNIHNGWNYKHQAGTERMDCCAAPVMDSILLGGGQNGGEAIDWKAGHKRECSVITTLLDAGMTAQQLSDCFLAWRVASDNNKYNKAMSMCVLSKPSQAIALTVAQFLSILTSFSSSSSLSSSSGGISKIPSFDTMLGLLEICHSYVELTLPSWKRKDILKRDYEFICHCIRCDNNENVHVGSEDWCMVQDYTGLRIILTDPDLCGTNDICPFGKVFRQEASSALKRAWERLYSGGELMDCFSPLSTTAAAAAIATGTGTAAGIATGIATGTAAIATGTAAGIATGTAAGIATGTAAGIATATGTGTAAGILPEGVKQLPHPTSTVYLLGSRHDSSAAANALYKIEEDNHHHPKASSSSSSSLALGLELCHGRINRMRFVNSKDIKALWQFSHTCKSSLITLHALDVSPGEAAKEVYGFYDECIRKFGNATVWRVAMDLFDNLPLAAIAFDVFAVHGGLSPDLGDIDQIRLLQRVQEVPPQGPLADLVWSDPDASVKGWELNPRGAGLVFGAEPTRQFLHQNGLRMVARAHQLVQEGYKFMFPASEDPKVVSPGPRPSNVIPPVPRIAATPSPFPMTAAAAATTTTTTTTTIKDNIEWSHNVKVTCIHNNNDEYMKNIINDIGVLCDIEFKGDNVMQDKIMRHNAWRLSIAMIIPSIKLGLNNIKKGDKDMNESGSMLAGFMVYRIDGSKRELHIGQMAVVEEYRGMGVGGAAIRILKDMAKSPKCPVDRLVCSSLPGAIKFYKKNGFRKVQKLDIKVVDDGDGDYIEGQWRMEWIVRNTNEDRLRKRQSLWQQGRRHHHQREGISNVEEEDYKVGDDIWIPKDDDGMFEMAKIVSIPKPFNGDIKIRTKSTTTSTSSSIGRERIVNISEIYESNGGNIEVDTIKDVSQMAIVNEPIVNDIIKRRYLNDIIYTSARPMLILVNPFRDLNNTTSPIASYYRDMVPDEGQIEQSPPHIFRIAAQALTAYYVNGGIISRDDINDDGMFSGRGSSSVYDDQSLTGLNDNVVVDDDGGKGGGNVSILISGESGAGKTELLRGGSPELLGIDGLDLNPHTETYKVLNNTLSTITGVDDAMEYQNTMNAMIALGIDNRQRFDICRVLGGILHGGEIEWIDSKDEDRIGYNKNNNGGGGNISDINKGEIE</sequence>
<keyword evidence="18" id="KW-1185">Reference proteome</keyword>
<dbReference type="InterPro" id="IPR016197">
    <property type="entry name" value="Chromo-like_dom_sf"/>
</dbReference>
<evidence type="ECO:0000256" key="9">
    <source>
        <dbReference type="ARBA" id="ARBA00023242"/>
    </source>
</evidence>
<dbReference type="GO" id="GO:0005634">
    <property type="term" value="C:nucleus"/>
    <property type="evidence" value="ECO:0007669"/>
    <property type="project" value="UniProtKB-SubCell"/>
</dbReference>
<dbReference type="EMBL" id="JAAPAO010000032">
    <property type="protein sequence ID" value="KAF4676627.1"/>
    <property type="molecule type" value="Genomic_DNA"/>
</dbReference>
<dbReference type="CDD" id="cd04301">
    <property type="entry name" value="NAT_SF"/>
    <property type="match status" value="1"/>
</dbReference>
<dbReference type="PROSITE" id="PS51192">
    <property type="entry name" value="HELICASE_ATP_BIND_1"/>
    <property type="match status" value="1"/>
</dbReference>
<dbReference type="Gene3D" id="1.10.10.820">
    <property type="match status" value="1"/>
</dbReference>
<name>A0A7J6MZ56_PERCH</name>
<dbReference type="Pfam" id="PF00271">
    <property type="entry name" value="Helicase_C"/>
    <property type="match status" value="1"/>
</dbReference>
<evidence type="ECO:0000259" key="15">
    <source>
        <dbReference type="PROSITE" id="PS51194"/>
    </source>
</evidence>
<dbReference type="Gene3D" id="3.40.50.300">
    <property type="entry name" value="P-loop containing nucleotide triphosphate hydrolases"/>
    <property type="match status" value="1"/>
</dbReference>
<dbReference type="CDD" id="cd18316">
    <property type="entry name" value="BTB_POZ_KCTD-like"/>
    <property type="match status" value="1"/>
</dbReference>
<keyword evidence="11" id="KW-0175">Coiled coil</keyword>
<comment type="subcellular location">
    <subcellularLocation>
        <location evidence="1">Nucleus</location>
    </subcellularLocation>
</comment>
<dbReference type="InterPro" id="IPR016181">
    <property type="entry name" value="Acyl_CoA_acyltransferase"/>
</dbReference>
<feature type="compositionally biased region" description="Low complexity" evidence="12">
    <location>
        <begin position="1991"/>
        <end position="2021"/>
    </location>
</feature>
<dbReference type="GO" id="GO:0051260">
    <property type="term" value="P:protein homooligomerization"/>
    <property type="evidence" value="ECO:0007669"/>
    <property type="project" value="InterPro"/>
</dbReference>
<dbReference type="SMART" id="SM00612">
    <property type="entry name" value="Kelch"/>
    <property type="match status" value="5"/>
</dbReference>